<name>E9BES0_LEIDO</name>
<evidence type="ECO:0000313" key="3">
    <source>
        <dbReference type="Proteomes" id="UP000008980"/>
    </source>
</evidence>
<dbReference type="KEGG" id="ldo:LDBPK_201210"/>
<reference evidence="3" key="2">
    <citation type="submission" date="2011-02" db="EMBL/GenBank/DDBJ databases">
        <title>Whole genome sequencing of Leishmania donovani clinical lines reveals dynamic variation related to drug resistance.</title>
        <authorList>
            <person name="Downing T."/>
            <person name="Imamura H."/>
            <person name="Sanders M."/>
            <person name="Decuypere S."/>
            <person name="Hertz-Fowler C."/>
            <person name="Clark T.G."/>
            <person name="Rijal S."/>
            <person name="Sundar S."/>
            <person name="Quail M.A."/>
            <person name="De Doncker S."/>
            <person name="Maes I."/>
            <person name="Vanaerschot M."/>
            <person name="Stark O."/>
            <person name="Schonian G."/>
            <person name="Dujardin J.C."/>
            <person name="Berriman M."/>
        </authorList>
    </citation>
    <scope>NUCLEOTIDE SEQUENCE [LARGE SCALE GENOMIC DNA]</scope>
    <source>
        <strain evidence="3">BPK282A1</strain>
    </source>
</reference>
<proteinExistence type="predicted"/>
<dbReference type="AlphaFoldDB" id="E9BES0"/>
<sequence length="123" mass="13471">MSQDQLNDEAQWTEIEEEAPQERETPNTPDQAEDCNEAAPAEEQAEYCNEAAPAEEQAEDCNEAAPAEEQAEGAADGPDQRQDLGSEEKPEPPFEETQQAEECPEDVVPLEASETQEHETPGA</sequence>
<evidence type="ECO:0000256" key="1">
    <source>
        <dbReference type="SAM" id="MobiDB-lite"/>
    </source>
</evidence>
<accession>E9BES0</accession>
<evidence type="ECO:0000313" key="2">
    <source>
        <dbReference type="EMBL" id="CBZ33756.1"/>
    </source>
</evidence>
<feature type="compositionally biased region" description="Polar residues" evidence="1">
    <location>
        <begin position="1"/>
        <end position="10"/>
    </location>
</feature>
<dbReference type="VEuPathDB" id="TriTrypDB:LdBPK_201210.1"/>
<feature type="non-terminal residue" evidence="2">
    <location>
        <position position="123"/>
    </location>
</feature>
<dbReference type="RefSeq" id="XP_003860462.1">
    <property type="nucleotide sequence ID" value="XM_003860414.1"/>
</dbReference>
<protein>
    <submittedName>
        <fullName evidence="2">Calpain-like cysteine peptidase, putative</fullName>
    </submittedName>
</protein>
<feature type="compositionally biased region" description="Low complexity" evidence="1">
    <location>
        <begin position="63"/>
        <end position="77"/>
    </location>
</feature>
<dbReference type="GeneID" id="13386248"/>
<organism evidence="2 3">
    <name type="scientific">Leishmania donovani</name>
    <dbReference type="NCBI Taxonomy" id="5661"/>
    <lineage>
        <taxon>Eukaryota</taxon>
        <taxon>Discoba</taxon>
        <taxon>Euglenozoa</taxon>
        <taxon>Kinetoplastea</taxon>
        <taxon>Metakinetoplastina</taxon>
        <taxon>Trypanosomatida</taxon>
        <taxon>Trypanosomatidae</taxon>
        <taxon>Leishmaniinae</taxon>
        <taxon>Leishmania</taxon>
    </lineage>
</organism>
<dbReference type="Proteomes" id="UP000008980">
    <property type="component" value="Chromosome 20"/>
</dbReference>
<dbReference type="EMBL" id="FR799607">
    <property type="protein sequence ID" value="CBZ33756.1"/>
    <property type="molecule type" value="Genomic_DNA"/>
</dbReference>
<feature type="compositionally biased region" description="Basic and acidic residues" evidence="1">
    <location>
        <begin position="78"/>
        <end position="92"/>
    </location>
</feature>
<reference evidence="2 3" key="1">
    <citation type="journal article" date="2011" name="Genome Res.">
        <title>Whole genome sequencing of multiple Leishmania donovani clinical isolates provides insights into population structure and mechanisms of drug resistance.</title>
        <authorList>
            <person name="Downing T."/>
            <person name="Imamura H."/>
            <person name="Decuypere S."/>
            <person name="Clark T.G."/>
            <person name="Coombs G.H."/>
            <person name="Cotton J.A."/>
            <person name="Hilley J.D."/>
            <person name="de Doncker S."/>
            <person name="Maes I."/>
            <person name="Mottram J.C."/>
            <person name="Quail M.A."/>
            <person name="Rijal S."/>
            <person name="Sanders M."/>
            <person name="Schonian G."/>
            <person name="Stark O."/>
            <person name="Sundar S."/>
            <person name="Vanaerschot M."/>
            <person name="Hertz-Fowler C."/>
            <person name="Dujardin J.C."/>
            <person name="Berriman M."/>
        </authorList>
    </citation>
    <scope>NUCLEOTIDE SEQUENCE [LARGE SCALE GENOMIC DNA]</scope>
    <source>
        <strain evidence="2 3">BPK282A1</strain>
    </source>
</reference>
<feature type="region of interest" description="Disordered" evidence="1">
    <location>
        <begin position="1"/>
        <end position="123"/>
    </location>
</feature>
<gene>
    <name evidence="2" type="ORF">LDBPK_201210</name>
</gene>